<comment type="caution">
    <text evidence="1">The sequence shown here is derived from an EMBL/GenBank/DDBJ whole genome shotgun (WGS) entry which is preliminary data.</text>
</comment>
<proteinExistence type="predicted"/>
<evidence type="ECO:0000313" key="1">
    <source>
        <dbReference type="EMBL" id="KAK3263788.1"/>
    </source>
</evidence>
<keyword evidence="2" id="KW-1185">Reference proteome</keyword>
<accession>A0AAE0FQD6</accession>
<sequence length="536" mass="58547">MHGNLKSHFSLAGGGNRAFATSLGALRALQHLQTEVLETAHSPKYFADSYGANSGGAWALAAYFGSKSRASGRMLFGQYIPPEIITSKTVGKMDALCALNIPKTHCLSGVLQFICYRVITCRWRPRISYWTEHIKNALVTRLGLSTLGRLGIETPVPGEGIVPSPSALYFVATADSVFDDNRGQVVYSIQRRAGGVTDAVVETEVFWPGSLEVDYLSTSQTLEEVLARTSWAPGQLMSGILTKGPSVLPLSRLGKALMKQMTYTDDLRNLMGFGKGGGRTVMVSDGGSLDNIAILPALRQIKAGMRRIVAWLCNDAGTLNLGDFLEECEGESALKAESQEEERALETLMIEYSRAGKLKGKITNNYAMLFGLTWDGIDGDFTDNQVFRTVDFVQVARGLQDAQDSGNGCVGTFDLQTIANTRWGIPAGKQVRITFVQVGYTKNWEDIVQRSLYSEHLGTPISDRTALQEVVLPIGFDFIRGGPLHKGAHLSCGKQWPAGGWDWTFGKQMSPSCAALFANLAEWIVRTNFLHFDMST</sequence>
<evidence type="ECO:0008006" key="3">
    <source>
        <dbReference type="Google" id="ProtNLM"/>
    </source>
</evidence>
<organism evidence="1 2">
    <name type="scientific">Cymbomonas tetramitiformis</name>
    <dbReference type="NCBI Taxonomy" id="36881"/>
    <lineage>
        <taxon>Eukaryota</taxon>
        <taxon>Viridiplantae</taxon>
        <taxon>Chlorophyta</taxon>
        <taxon>Pyramimonadophyceae</taxon>
        <taxon>Pyramimonadales</taxon>
        <taxon>Pyramimonadaceae</taxon>
        <taxon>Cymbomonas</taxon>
    </lineage>
</organism>
<dbReference type="AlphaFoldDB" id="A0AAE0FQD6"/>
<protein>
    <recommendedName>
        <fullName evidence="3">PNPLA domain-containing protein</fullName>
    </recommendedName>
</protein>
<reference evidence="1 2" key="1">
    <citation type="journal article" date="2015" name="Genome Biol. Evol.">
        <title>Comparative Genomics of a Bacterivorous Green Alga Reveals Evolutionary Causalities and Consequences of Phago-Mixotrophic Mode of Nutrition.</title>
        <authorList>
            <person name="Burns J.A."/>
            <person name="Paasch A."/>
            <person name="Narechania A."/>
            <person name="Kim E."/>
        </authorList>
    </citation>
    <scope>NUCLEOTIDE SEQUENCE [LARGE SCALE GENOMIC DNA]</scope>
    <source>
        <strain evidence="1 2">PLY_AMNH</strain>
    </source>
</reference>
<dbReference type="EMBL" id="LGRX02015039">
    <property type="protein sequence ID" value="KAK3263788.1"/>
    <property type="molecule type" value="Genomic_DNA"/>
</dbReference>
<dbReference type="Proteomes" id="UP001190700">
    <property type="component" value="Unassembled WGS sequence"/>
</dbReference>
<name>A0AAE0FQD6_9CHLO</name>
<gene>
    <name evidence="1" type="ORF">CYMTET_27430</name>
</gene>
<evidence type="ECO:0000313" key="2">
    <source>
        <dbReference type="Proteomes" id="UP001190700"/>
    </source>
</evidence>